<dbReference type="EnsemblPlants" id="evm.model.03.1554">
    <property type="protein sequence ID" value="cds.evm.model.03.1554"/>
    <property type="gene ID" value="evm.TU.03.1554"/>
</dbReference>
<proteinExistence type="predicted"/>
<dbReference type="Proteomes" id="UP000596661">
    <property type="component" value="Chromosome 3"/>
</dbReference>
<dbReference type="EMBL" id="UZAU01000318">
    <property type="status" value="NOT_ANNOTATED_CDS"/>
    <property type="molecule type" value="Genomic_DNA"/>
</dbReference>
<keyword evidence="3" id="KW-1185">Reference proteome</keyword>
<reference evidence="2" key="1">
    <citation type="submission" date="2018-11" db="EMBL/GenBank/DDBJ databases">
        <authorList>
            <person name="Grassa J C."/>
        </authorList>
    </citation>
    <scope>NUCLEOTIDE SEQUENCE [LARGE SCALE GENOMIC DNA]</scope>
</reference>
<name>A0A803P5R1_CANSA</name>
<accession>A0A803P5R1</accession>
<keyword evidence="1" id="KW-0175">Coiled coil</keyword>
<reference evidence="2" key="2">
    <citation type="submission" date="2021-03" db="UniProtKB">
        <authorList>
            <consortium name="EnsemblPlants"/>
        </authorList>
    </citation>
    <scope>IDENTIFICATION</scope>
</reference>
<protein>
    <submittedName>
        <fullName evidence="2">Uncharacterized protein</fullName>
    </submittedName>
</protein>
<evidence type="ECO:0000313" key="3">
    <source>
        <dbReference type="Proteomes" id="UP000596661"/>
    </source>
</evidence>
<dbReference type="Gramene" id="evm.model.03.1554">
    <property type="protein sequence ID" value="cds.evm.model.03.1554"/>
    <property type="gene ID" value="evm.TU.03.1554"/>
</dbReference>
<evidence type="ECO:0000256" key="1">
    <source>
        <dbReference type="SAM" id="Coils"/>
    </source>
</evidence>
<organism evidence="2 3">
    <name type="scientific">Cannabis sativa</name>
    <name type="common">Hemp</name>
    <name type="synonym">Marijuana</name>
    <dbReference type="NCBI Taxonomy" id="3483"/>
    <lineage>
        <taxon>Eukaryota</taxon>
        <taxon>Viridiplantae</taxon>
        <taxon>Streptophyta</taxon>
        <taxon>Embryophyta</taxon>
        <taxon>Tracheophyta</taxon>
        <taxon>Spermatophyta</taxon>
        <taxon>Magnoliopsida</taxon>
        <taxon>eudicotyledons</taxon>
        <taxon>Gunneridae</taxon>
        <taxon>Pentapetalae</taxon>
        <taxon>rosids</taxon>
        <taxon>fabids</taxon>
        <taxon>Rosales</taxon>
        <taxon>Cannabaceae</taxon>
        <taxon>Cannabis</taxon>
    </lineage>
</organism>
<sequence length="73" mass="8558">MLKDCELLKKQNLALQEDFKKIKLNIANKEKEIKDIGKAKGKVEKKIKELEDQVTALTRDLSKEKEEKKKPYD</sequence>
<dbReference type="AlphaFoldDB" id="A0A803P5R1"/>
<feature type="coiled-coil region" evidence="1">
    <location>
        <begin position="12"/>
        <end position="67"/>
    </location>
</feature>
<evidence type="ECO:0000313" key="2">
    <source>
        <dbReference type="EnsemblPlants" id="cds.evm.model.03.1554"/>
    </source>
</evidence>